<name>A0AC60QK09_IXOPE</name>
<reference evidence="1 2" key="1">
    <citation type="journal article" date="2020" name="Cell">
        <title>Large-Scale Comparative Analyses of Tick Genomes Elucidate Their Genetic Diversity and Vector Capacities.</title>
        <authorList>
            <consortium name="Tick Genome and Microbiome Consortium (TIGMIC)"/>
            <person name="Jia N."/>
            <person name="Wang J."/>
            <person name="Shi W."/>
            <person name="Du L."/>
            <person name="Sun Y."/>
            <person name="Zhan W."/>
            <person name="Jiang J.F."/>
            <person name="Wang Q."/>
            <person name="Zhang B."/>
            <person name="Ji P."/>
            <person name="Bell-Sakyi L."/>
            <person name="Cui X.M."/>
            <person name="Yuan T.T."/>
            <person name="Jiang B.G."/>
            <person name="Yang W.F."/>
            <person name="Lam T.T."/>
            <person name="Chang Q.C."/>
            <person name="Ding S.J."/>
            <person name="Wang X.J."/>
            <person name="Zhu J.G."/>
            <person name="Ruan X.D."/>
            <person name="Zhao L."/>
            <person name="Wei J.T."/>
            <person name="Ye R.Z."/>
            <person name="Que T.C."/>
            <person name="Du C.H."/>
            <person name="Zhou Y.H."/>
            <person name="Cheng J.X."/>
            <person name="Dai P.F."/>
            <person name="Guo W.B."/>
            <person name="Han X.H."/>
            <person name="Huang E.J."/>
            <person name="Li L.F."/>
            <person name="Wei W."/>
            <person name="Gao Y.C."/>
            <person name="Liu J.Z."/>
            <person name="Shao H.Z."/>
            <person name="Wang X."/>
            <person name="Wang C.C."/>
            <person name="Yang T.C."/>
            <person name="Huo Q.B."/>
            <person name="Li W."/>
            <person name="Chen H.Y."/>
            <person name="Chen S.E."/>
            <person name="Zhou L.G."/>
            <person name="Ni X.B."/>
            <person name="Tian J.H."/>
            <person name="Sheng Y."/>
            <person name="Liu T."/>
            <person name="Pan Y.S."/>
            <person name="Xia L.Y."/>
            <person name="Li J."/>
            <person name="Zhao F."/>
            <person name="Cao W.C."/>
        </authorList>
    </citation>
    <scope>NUCLEOTIDE SEQUENCE [LARGE SCALE GENOMIC DNA]</scope>
    <source>
        <strain evidence="1">Iper-2018</strain>
    </source>
</reference>
<sequence length="404" mass="43706">MSQMGAPVGGVPSTSTKRQLSADSGGETASTTSTPSNAMNDIVFDGQEDGEFTMVTNRKKKKTRHEGSQRGKGTVKPATTSRTVLFAPIDPNARSEAGVLELLILNKIGGVSVRTFLPCSKNTRAGVITDVDATTTEDRLTTLIDSGVRVPQMRCLGTTQAAKIVCEGDTLPAHVKICLIRHSVRPFVPRPLQCRRCFRIGHIAAACPNDAICPKCSKLHGDDSCSSLQKCVTCHQAHAATSPDCPRLKTERETCQVKSRQNITFLEAAKLVKDQRENKRHSDQQSRKLGPGIALPRGPRFRKNDGRDPTAKDTGTNIYSKVTQGIPPNPAEGTINPHRLSGAEALSNRTETVAAGSSMQSTMGKVINLVYTTLRRLLELLPPSEFHTTLRSLLSMEKCLGTLL</sequence>
<evidence type="ECO:0000313" key="2">
    <source>
        <dbReference type="Proteomes" id="UP000805193"/>
    </source>
</evidence>
<dbReference type="Proteomes" id="UP000805193">
    <property type="component" value="Unassembled WGS sequence"/>
</dbReference>
<organism evidence="1 2">
    <name type="scientific">Ixodes persulcatus</name>
    <name type="common">Taiga tick</name>
    <dbReference type="NCBI Taxonomy" id="34615"/>
    <lineage>
        <taxon>Eukaryota</taxon>
        <taxon>Metazoa</taxon>
        <taxon>Ecdysozoa</taxon>
        <taxon>Arthropoda</taxon>
        <taxon>Chelicerata</taxon>
        <taxon>Arachnida</taxon>
        <taxon>Acari</taxon>
        <taxon>Parasitiformes</taxon>
        <taxon>Ixodida</taxon>
        <taxon>Ixodoidea</taxon>
        <taxon>Ixodidae</taxon>
        <taxon>Ixodinae</taxon>
        <taxon>Ixodes</taxon>
    </lineage>
</organism>
<evidence type="ECO:0000313" key="1">
    <source>
        <dbReference type="EMBL" id="KAG0434979.1"/>
    </source>
</evidence>
<proteinExistence type="predicted"/>
<comment type="caution">
    <text evidence="1">The sequence shown here is derived from an EMBL/GenBank/DDBJ whole genome shotgun (WGS) entry which is preliminary data.</text>
</comment>
<accession>A0AC60QK09</accession>
<keyword evidence="2" id="KW-1185">Reference proteome</keyword>
<gene>
    <name evidence="1" type="ORF">HPB47_018750</name>
</gene>
<dbReference type="EMBL" id="JABSTQ010008027">
    <property type="protein sequence ID" value="KAG0434979.1"/>
    <property type="molecule type" value="Genomic_DNA"/>
</dbReference>
<protein>
    <submittedName>
        <fullName evidence="1">Uncharacterized protein</fullName>
    </submittedName>
</protein>